<name>A0A564UT46_9FIRM</name>
<sequence length="53" mass="6367">MNIFRFLPLPFLAIMLVVTFGSSFGDKFMYQHAMKAPDEMRELHKQFYAYMKK</sequence>
<proteinExistence type="predicted"/>
<dbReference type="AlphaFoldDB" id="A0A564UT46"/>
<accession>A0A564UT46</accession>
<protein>
    <submittedName>
        <fullName evidence="1">Uncharacterized protein</fullName>
    </submittedName>
</protein>
<keyword evidence="2" id="KW-1185">Reference proteome</keyword>
<evidence type="ECO:0000313" key="1">
    <source>
        <dbReference type="EMBL" id="VUX22754.1"/>
    </source>
</evidence>
<organism evidence="1 2">
    <name type="scientific">Blautia obeum</name>
    <dbReference type="NCBI Taxonomy" id="40520"/>
    <lineage>
        <taxon>Bacteria</taxon>
        <taxon>Bacillati</taxon>
        <taxon>Bacillota</taxon>
        <taxon>Clostridia</taxon>
        <taxon>Lachnospirales</taxon>
        <taxon>Lachnospiraceae</taxon>
        <taxon>Blautia</taxon>
    </lineage>
</organism>
<dbReference type="EMBL" id="CABHNB010000046">
    <property type="protein sequence ID" value="VUX22754.1"/>
    <property type="molecule type" value="Genomic_DNA"/>
</dbReference>
<reference evidence="1 2" key="1">
    <citation type="submission" date="2019-07" db="EMBL/GenBank/DDBJ databases">
        <authorList>
            <person name="Hibberd C M."/>
            <person name="Gehrig L. J."/>
            <person name="Chang H.-W."/>
            <person name="Venkatesh S."/>
        </authorList>
    </citation>
    <scope>NUCLEOTIDE SEQUENCE [LARGE SCALE GENOMIC DNA]</scope>
    <source>
        <strain evidence="1">Ruminococcus_obeum_SSTS_Bg7063</strain>
    </source>
</reference>
<evidence type="ECO:0000313" key="2">
    <source>
        <dbReference type="Proteomes" id="UP000409147"/>
    </source>
</evidence>
<gene>
    <name evidence="1" type="ORF">ROSSTS7063_03404</name>
</gene>
<dbReference type="Proteomes" id="UP000409147">
    <property type="component" value="Unassembled WGS sequence"/>
</dbReference>